<dbReference type="InterPro" id="IPR003598">
    <property type="entry name" value="Ig_sub2"/>
</dbReference>
<sequence>MTGFQFRVAAVNAEGESDPLETFGSTLAKDPFDKPGKTTPPEVTDWDKDHADLKWNPPINDGGAPIEGYVIEMKEKHSPFWTEALQVPGDQTTATVPNLKEGNEYEFRIRAKNKAGTGDPSDPSQTIIAKSRNAGESRPSDPSKAMIAKPRNLPPKINRDMFNDLRIKAGQAISFDVNVEGEPAPKIEWFLNGTPIQSLGKTKIDNSNDNNTKLDTKDAARADSGKYKIVATNENGRDEAEVNVNVLDIPGAPEGPLTVKDITKDGCTLKWHPPEDDGGSPITNYIVEKQEDDGRWVPCGETADTNLKVGKLNEGHEYKFRVKAVNRQGVSAPLQTDHAIVAKNPFDEPGAPTDVTPVDWDKDHVDLEWKAPENTGGAPIEQYIVEKKDKYGDWVPCATVDGKTTKATAGSEILHYRVEKMDTSRGSWQEVGEFPECTAKVGKLVHMKEYQFRVMAVNLQGESKPLETTEPIIAKNEF</sequence>
<feature type="non-terminal residue" evidence="6">
    <location>
        <position position="478"/>
    </location>
</feature>
<dbReference type="PANTHER" id="PTHR14340:SF9">
    <property type="entry name" value="FIBRONECTIN TYPE-III DOMAIN-CONTAINING PROTEIN"/>
    <property type="match status" value="1"/>
</dbReference>
<dbReference type="CDD" id="cd00063">
    <property type="entry name" value="FN3"/>
    <property type="match status" value="3"/>
</dbReference>
<dbReference type="AlphaFoldDB" id="A0A2G9TQR1"/>
<dbReference type="EMBL" id="KZ355671">
    <property type="protein sequence ID" value="PIO60343.1"/>
    <property type="molecule type" value="Genomic_DNA"/>
</dbReference>
<dbReference type="Gene3D" id="2.60.40.10">
    <property type="entry name" value="Immunoglobulins"/>
    <property type="match status" value="5"/>
</dbReference>
<dbReference type="Pfam" id="PF00041">
    <property type="entry name" value="fn3"/>
    <property type="match status" value="3"/>
</dbReference>
<dbReference type="InterPro" id="IPR003599">
    <property type="entry name" value="Ig_sub"/>
</dbReference>
<evidence type="ECO:0000256" key="2">
    <source>
        <dbReference type="ARBA" id="ARBA00023319"/>
    </source>
</evidence>
<keyword evidence="7" id="KW-1185">Reference proteome</keyword>
<dbReference type="GO" id="GO:0031430">
    <property type="term" value="C:M band"/>
    <property type="evidence" value="ECO:0007669"/>
    <property type="project" value="TreeGrafter"/>
</dbReference>
<dbReference type="PANTHER" id="PTHR14340">
    <property type="entry name" value="MICROFIBRIL-ASSOCIATED GLYCOPROTEIN 3"/>
    <property type="match status" value="1"/>
</dbReference>
<proteinExistence type="predicted"/>
<feature type="region of interest" description="Disordered" evidence="3">
    <location>
        <begin position="112"/>
        <end position="157"/>
    </location>
</feature>
<dbReference type="SMART" id="SM00409">
    <property type="entry name" value="IG"/>
    <property type="match status" value="1"/>
</dbReference>
<dbReference type="InterPro" id="IPR013783">
    <property type="entry name" value="Ig-like_fold"/>
</dbReference>
<organism evidence="6 7">
    <name type="scientific">Teladorsagia circumcincta</name>
    <name type="common">Brown stomach worm</name>
    <name type="synonym">Ostertagia circumcincta</name>
    <dbReference type="NCBI Taxonomy" id="45464"/>
    <lineage>
        <taxon>Eukaryota</taxon>
        <taxon>Metazoa</taxon>
        <taxon>Ecdysozoa</taxon>
        <taxon>Nematoda</taxon>
        <taxon>Chromadorea</taxon>
        <taxon>Rhabditida</taxon>
        <taxon>Rhabditina</taxon>
        <taxon>Rhabditomorpha</taxon>
        <taxon>Strongyloidea</taxon>
        <taxon>Trichostrongylidae</taxon>
        <taxon>Teladorsagia</taxon>
    </lineage>
</organism>
<evidence type="ECO:0000259" key="5">
    <source>
        <dbReference type="PROSITE" id="PS50853"/>
    </source>
</evidence>
<dbReference type="FunFam" id="2.60.40.10:FF:000160">
    <property type="entry name" value="Titin a"/>
    <property type="match status" value="1"/>
</dbReference>
<feature type="domain" description="Fibronectin type-III" evidence="5">
    <location>
        <begin position="351"/>
        <end position="477"/>
    </location>
</feature>
<dbReference type="SUPFAM" id="SSF48726">
    <property type="entry name" value="Immunoglobulin"/>
    <property type="match status" value="1"/>
</dbReference>
<reference evidence="6 7" key="1">
    <citation type="submission" date="2015-09" db="EMBL/GenBank/DDBJ databases">
        <title>Draft genome of the parasitic nematode Teladorsagia circumcincta isolate WARC Sus (inbred).</title>
        <authorList>
            <person name="Mitreva M."/>
        </authorList>
    </citation>
    <scope>NUCLEOTIDE SEQUENCE [LARGE SCALE GENOMIC DNA]</scope>
    <source>
        <strain evidence="6 7">S</strain>
    </source>
</reference>
<dbReference type="SMART" id="SM00060">
    <property type="entry name" value="FN3"/>
    <property type="match status" value="3"/>
</dbReference>
<dbReference type="InterPro" id="IPR013098">
    <property type="entry name" value="Ig_I-set"/>
</dbReference>
<name>A0A2G9TQR1_TELCI</name>
<dbReference type="Proteomes" id="UP000230423">
    <property type="component" value="Unassembled WGS sequence"/>
</dbReference>
<dbReference type="PROSITE" id="PS50853">
    <property type="entry name" value="FN3"/>
    <property type="match status" value="3"/>
</dbReference>
<feature type="domain" description="Ig-like" evidence="4">
    <location>
        <begin position="155"/>
        <end position="245"/>
    </location>
</feature>
<evidence type="ECO:0000256" key="3">
    <source>
        <dbReference type="SAM" id="MobiDB-lite"/>
    </source>
</evidence>
<dbReference type="PROSITE" id="PS50835">
    <property type="entry name" value="IG_LIKE"/>
    <property type="match status" value="1"/>
</dbReference>
<dbReference type="Pfam" id="PF07679">
    <property type="entry name" value="I-set"/>
    <property type="match status" value="1"/>
</dbReference>
<dbReference type="InterPro" id="IPR036179">
    <property type="entry name" value="Ig-like_dom_sf"/>
</dbReference>
<dbReference type="GO" id="GO:0045214">
    <property type="term" value="P:sarcomere organization"/>
    <property type="evidence" value="ECO:0007669"/>
    <property type="project" value="TreeGrafter"/>
</dbReference>
<dbReference type="OrthoDB" id="504170at2759"/>
<keyword evidence="1" id="KW-0677">Repeat</keyword>
<keyword evidence="2" id="KW-0393">Immunoglobulin domain</keyword>
<gene>
    <name evidence="6" type="ORF">TELCIR_18164</name>
</gene>
<dbReference type="FunFam" id="2.60.40.10:FF:000056">
    <property type="entry name" value="twitchin isoform X4"/>
    <property type="match status" value="1"/>
</dbReference>
<dbReference type="FunFam" id="2.60.40.10:FF:000567">
    <property type="entry name" value="Uncharacterized protein, isoform G"/>
    <property type="match status" value="1"/>
</dbReference>
<evidence type="ECO:0000313" key="7">
    <source>
        <dbReference type="Proteomes" id="UP000230423"/>
    </source>
</evidence>
<dbReference type="InterPro" id="IPR036116">
    <property type="entry name" value="FN3_sf"/>
</dbReference>
<evidence type="ECO:0000259" key="4">
    <source>
        <dbReference type="PROSITE" id="PS50835"/>
    </source>
</evidence>
<dbReference type="GO" id="GO:0048738">
    <property type="term" value="P:cardiac muscle tissue development"/>
    <property type="evidence" value="ECO:0007669"/>
    <property type="project" value="TreeGrafter"/>
</dbReference>
<accession>A0A2G9TQR1</accession>
<dbReference type="GO" id="GO:0008307">
    <property type="term" value="F:structural constituent of muscle"/>
    <property type="evidence" value="ECO:0007669"/>
    <property type="project" value="TreeGrafter"/>
</dbReference>
<evidence type="ECO:0000313" key="6">
    <source>
        <dbReference type="EMBL" id="PIO60343.1"/>
    </source>
</evidence>
<feature type="domain" description="Fibronectin type-III" evidence="5">
    <location>
        <begin position="37"/>
        <end position="132"/>
    </location>
</feature>
<dbReference type="PRINTS" id="PR00014">
    <property type="entry name" value="FNTYPEIII"/>
</dbReference>
<protein>
    <submittedName>
        <fullName evidence="6">Fibronectin type III domain protein</fullName>
    </submittedName>
</protein>
<dbReference type="SUPFAM" id="SSF49265">
    <property type="entry name" value="Fibronectin type III"/>
    <property type="match status" value="3"/>
</dbReference>
<feature type="region of interest" description="Disordered" evidence="3">
    <location>
        <begin position="18"/>
        <end position="61"/>
    </location>
</feature>
<evidence type="ECO:0000256" key="1">
    <source>
        <dbReference type="ARBA" id="ARBA00022737"/>
    </source>
</evidence>
<dbReference type="InterPro" id="IPR007110">
    <property type="entry name" value="Ig-like_dom"/>
</dbReference>
<feature type="domain" description="Fibronectin type-III" evidence="5">
    <location>
        <begin position="253"/>
        <end position="345"/>
    </location>
</feature>
<dbReference type="InterPro" id="IPR003961">
    <property type="entry name" value="FN3_dom"/>
</dbReference>
<dbReference type="SMART" id="SM00408">
    <property type="entry name" value="IGc2"/>
    <property type="match status" value="1"/>
</dbReference>